<dbReference type="PRINTS" id="PR00455">
    <property type="entry name" value="HTHTETR"/>
</dbReference>
<protein>
    <submittedName>
        <fullName evidence="6">TetR/AcrR family transcriptional regulator</fullName>
    </submittedName>
</protein>
<evidence type="ECO:0000256" key="4">
    <source>
        <dbReference type="PROSITE-ProRule" id="PRU00335"/>
    </source>
</evidence>
<dbReference type="Gene3D" id="1.10.357.10">
    <property type="entry name" value="Tetracycline Repressor, domain 2"/>
    <property type="match status" value="1"/>
</dbReference>
<dbReference type="AlphaFoldDB" id="A0AAP4WWX2"/>
<name>A0AAP4WWX2_9GAMM</name>
<evidence type="ECO:0000256" key="3">
    <source>
        <dbReference type="ARBA" id="ARBA00023163"/>
    </source>
</evidence>
<keyword evidence="3" id="KW-0804">Transcription</keyword>
<organism evidence="6 7">
    <name type="scientific">Cobetia amphilecti</name>
    <dbReference type="NCBI Taxonomy" id="1055104"/>
    <lineage>
        <taxon>Bacteria</taxon>
        <taxon>Pseudomonadati</taxon>
        <taxon>Pseudomonadota</taxon>
        <taxon>Gammaproteobacteria</taxon>
        <taxon>Oceanospirillales</taxon>
        <taxon>Halomonadaceae</taxon>
        <taxon>Cobetia</taxon>
    </lineage>
</organism>
<evidence type="ECO:0000313" key="7">
    <source>
        <dbReference type="Proteomes" id="UP001170481"/>
    </source>
</evidence>
<keyword evidence="1" id="KW-0805">Transcription regulation</keyword>
<dbReference type="PANTHER" id="PTHR47506:SF1">
    <property type="entry name" value="HTH-TYPE TRANSCRIPTIONAL REGULATOR YJDC"/>
    <property type="match status" value="1"/>
</dbReference>
<evidence type="ECO:0000256" key="1">
    <source>
        <dbReference type="ARBA" id="ARBA00023015"/>
    </source>
</evidence>
<evidence type="ECO:0000313" key="6">
    <source>
        <dbReference type="EMBL" id="MDO6671632.1"/>
    </source>
</evidence>
<gene>
    <name evidence="6" type="ORF">Q4535_05815</name>
</gene>
<accession>A0AAP4WWX2</accession>
<dbReference type="EMBL" id="JAUORK010000005">
    <property type="protein sequence ID" value="MDO6671632.1"/>
    <property type="molecule type" value="Genomic_DNA"/>
</dbReference>
<feature type="domain" description="HTH tetR-type" evidence="5">
    <location>
        <begin position="1"/>
        <end position="60"/>
    </location>
</feature>
<dbReference type="Proteomes" id="UP001170481">
    <property type="component" value="Unassembled WGS sequence"/>
</dbReference>
<dbReference type="GO" id="GO:0003677">
    <property type="term" value="F:DNA binding"/>
    <property type="evidence" value="ECO:0007669"/>
    <property type="project" value="UniProtKB-UniRule"/>
</dbReference>
<sequence>MIQHDIAARLETLFSQRGFAEPSVAELKAASDVSLRTLYRHFPSKESMVIGALQHRHERYMAFLEEGVPEDGAAALSHLYHRLGHWMAFEAPNGCMSVNALAAFPDNPQVREAVNRHKHETLEWLGQRSRRPDLATELFLIHEGASSAWLVLGEKAIEAALSTTLTLLGAPHR</sequence>
<dbReference type="PROSITE" id="PS50977">
    <property type="entry name" value="HTH_TETR_2"/>
    <property type="match status" value="1"/>
</dbReference>
<dbReference type="Pfam" id="PF00440">
    <property type="entry name" value="TetR_N"/>
    <property type="match status" value="1"/>
</dbReference>
<dbReference type="InterPro" id="IPR009057">
    <property type="entry name" value="Homeodomain-like_sf"/>
</dbReference>
<dbReference type="InterPro" id="IPR001647">
    <property type="entry name" value="HTH_TetR"/>
</dbReference>
<dbReference type="RefSeq" id="WP_054556021.1">
    <property type="nucleotide sequence ID" value="NZ_JAUORK010000005.1"/>
</dbReference>
<comment type="caution">
    <text evidence="6">The sequence shown here is derived from an EMBL/GenBank/DDBJ whole genome shotgun (WGS) entry which is preliminary data.</text>
</comment>
<evidence type="ECO:0000259" key="5">
    <source>
        <dbReference type="PROSITE" id="PS50977"/>
    </source>
</evidence>
<evidence type="ECO:0000256" key="2">
    <source>
        <dbReference type="ARBA" id="ARBA00023125"/>
    </source>
</evidence>
<keyword evidence="2 4" id="KW-0238">DNA-binding</keyword>
<reference evidence="6" key="1">
    <citation type="submission" date="2023-07" db="EMBL/GenBank/DDBJ databases">
        <title>Genome content predicts the carbon catabolic preferences of heterotrophic bacteria.</title>
        <authorList>
            <person name="Gralka M."/>
        </authorList>
    </citation>
    <scope>NUCLEOTIDE SEQUENCE</scope>
    <source>
        <strain evidence="6">C2R13</strain>
    </source>
</reference>
<dbReference type="PANTHER" id="PTHR47506">
    <property type="entry name" value="TRANSCRIPTIONAL REGULATORY PROTEIN"/>
    <property type="match status" value="1"/>
</dbReference>
<dbReference type="InterPro" id="IPR023772">
    <property type="entry name" value="DNA-bd_HTH_TetR-type_CS"/>
</dbReference>
<feature type="DNA-binding region" description="H-T-H motif" evidence="4">
    <location>
        <begin position="23"/>
        <end position="42"/>
    </location>
</feature>
<proteinExistence type="predicted"/>
<dbReference type="SUPFAM" id="SSF46689">
    <property type="entry name" value="Homeodomain-like"/>
    <property type="match status" value="1"/>
</dbReference>
<dbReference type="PROSITE" id="PS01081">
    <property type="entry name" value="HTH_TETR_1"/>
    <property type="match status" value="1"/>
</dbReference>